<proteinExistence type="predicted"/>
<protein>
    <submittedName>
        <fullName evidence="2">Uncharacterized protein</fullName>
    </submittedName>
</protein>
<sequence length="104" mass="11134">MTSAEAAYQARHDSHGTDRRPVSISQLCGVHHTALGEYPSVSSLLYESHCLVSRQLESLVPGGGSDLYCSRYSVCHSIPPSSKSFDGCPILCPGAGIESRVVLR</sequence>
<dbReference type="EMBL" id="KF900857">
    <property type="protein sequence ID" value="AIF09275.1"/>
    <property type="molecule type" value="Genomic_DNA"/>
</dbReference>
<name>A0A075H242_9EURY</name>
<reference evidence="2" key="1">
    <citation type="journal article" date="2014" name="Genome Biol. Evol.">
        <title>Pangenome evidence for extensive interdomain horizontal transfer affecting lineage core and shell genes in uncultured planktonic thaumarchaeota and euryarchaeota.</title>
        <authorList>
            <person name="Deschamps P."/>
            <person name="Zivanovic Y."/>
            <person name="Moreira D."/>
            <person name="Rodriguez-Valera F."/>
            <person name="Lopez-Garcia P."/>
        </authorList>
    </citation>
    <scope>NUCLEOTIDE SEQUENCE</scope>
</reference>
<evidence type="ECO:0000313" key="2">
    <source>
        <dbReference type="EMBL" id="AIF09275.1"/>
    </source>
</evidence>
<dbReference type="AlphaFoldDB" id="A0A075H242"/>
<organism evidence="2">
    <name type="scientific">uncultured marine group II/III euryarchaeote KM3_35_G08</name>
    <dbReference type="NCBI Taxonomy" id="1456438"/>
    <lineage>
        <taxon>Archaea</taxon>
        <taxon>Methanobacteriati</taxon>
        <taxon>Methanobacteriota</taxon>
        <taxon>environmental samples</taxon>
    </lineage>
</organism>
<feature type="region of interest" description="Disordered" evidence="1">
    <location>
        <begin position="1"/>
        <end position="21"/>
    </location>
</feature>
<evidence type="ECO:0000256" key="1">
    <source>
        <dbReference type="SAM" id="MobiDB-lite"/>
    </source>
</evidence>
<feature type="compositionally biased region" description="Basic and acidic residues" evidence="1">
    <location>
        <begin position="10"/>
        <end position="21"/>
    </location>
</feature>
<accession>A0A075H242</accession>